<evidence type="ECO:0000313" key="1">
    <source>
        <dbReference type="EMBL" id="AKB78425.1"/>
    </source>
</evidence>
<dbReference type="PATRIC" id="fig|1434110.4.peg.2472"/>
<reference evidence="1 2" key="1">
    <citation type="submission" date="2014-07" db="EMBL/GenBank/DDBJ databases">
        <title>Methanogenic archaea and the global carbon cycle.</title>
        <authorList>
            <person name="Henriksen J.R."/>
            <person name="Luke J."/>
            <person name="Reinhart S."/>
            <person name="Benedict M.N."/>
            <person name="Youngblut N.D."/>
            <person name="Metcalf M.E."/>
            <person name="Whitaker R.J."/>
            <person name="Metcalf W.W."/>
        </authorList>
    </citation>
    <scope>NUCLEOTIDE SEQUENCE [LARGE SCALE GENOMIC DNA]</scope>
    <source>
        <strain evidence="1 2">HB-1</strain>
    </source>
</reference>
<dbReference type="KEGG" id="mhor:MSHOH_1942"/>
<proteinExistence type="predicted"/>
<dbReference type="HOGENOM" id="CLU_1567154_0_0_2"/>
<dbReference type="STRING" id="1434110.MSHOH_1942"/>
<accession>A0A0E3WVT1</accession>
<dbReference type="RefSeq" id="WP_048139429.1">
    <property type="nucleotide sequence ID" value="NZ_CP009516.1"/>
</dbReference>
<dbReference type="Proteomes" id="UP000033101">
    <property type="component" value="Chromosome"/>
</dbReference>
<gene>
    <name evidence="1" type="ORF">MSHOH_1942</name>
</gene>
<dbReference type="EMBL" id="CP009516">
    <property type="protein sequence ID" value="AKB78425.1"/>
    <property type="molecule type" value="Genomic_DNA"/>
</dbReference>
<protein>
    <submittedName>
        <fullName evidence="1">Uncharacterized protein</fullName>
    </submittedName>
</protein>
<organism evidence="1 2">
    <name type="scientific">Methanosarcina horonobensis HB-1 = JCM 15518</name>
    <dbReference type="NCBI Taxonomy" id="1434110"/>
    <lineage>
        <taxon>Archaea</taxon>
        <taxon>Methanobacteriati</taxon>
        <taxon>Methanobacteriota</taxon>
        <taxon>Stenosarchaea group</taxon>
        <taxon>Methanomicrobia</taxon>
        <taxon>Methanosarcinales</taxon>
        <taxon>Methanosarcinaceae</taxon>
        <taxon>Methanosarcina</taxon>
    </lineage>
</organism>
<sequence length="170" mass="18726">MVWKGNVPPINETISIIGAGHLGKTLAQMLIECGFPKEKLMISYGGKISTFESIKKAGLIENFTVGVCLPAALLIANKKRLNVDHAIGVIEKEYTGFREIHVWAKNVLPAFGSEKEEEKYIEHMSTKGGITETIVESLNYGDTFLDALRKGIARSKEISTFARLQLSDIS</sequence>
<name>A0A0E3WVT1_9EURY</name>
<keyword evidence="2" id="KW-1185">Reference proteome</keyword>
<dbReference type="OrthoDB" id="135779at2157"/>
<evidence type="ECO:0000313" key="2">
    <source>
        <dbReference type="Proteomes" id="UP000033101"/>
    </source>
</evidence>
<dbReference type="AlphaFoldDB" id="A0A0E3WVT1"/>
<dbReference type="GeneID" id="24831169"/>